<dbReference type="PIRSF" id="PIRSF002162">
    <property type="entry name" value="Ribosomal_L6"/>
    <property type="match status" value="1"/>
</dbReference>
<dbReference type="Proteomes" id="UP000220102">
    <property type="component" value="Unassembled WGS sequence"/>
</dbReference>
<evidence type="ECO:0000256" key="7">
    <source>
        <dbReference type="RuleBase" id="RU003870"/>
    </source>
</evidence>
<evidence type="ECO:0000256" key="2">
    <source>
        <dbReference type="ARBA" id="ARBA00022884"/>
    </source>
</evidence>
<dbReference type="InterPro" id="IPR019906">
    <property type="entry name" value="Ribosomal_uL6_bac-type"/>
</dbReference>
<dbReference type="SUPFAM" id="SSF56053">
    <property type="entry name" value="Ribosomal protein L6"/>
    <property type="match status" value="2"/>
</dbReference>
<evidence type="ECO:0000259" key="8">
    <source>
        <dbReference type="Pfam" id="PF00347"/>
    </source>
</evidence>
<keyword evidence="4 5" id="KW-0687">Ribonucleoprotein</keyword>
<comment type="similarity">
    <text evidence="5 6">Belongs to the universal ribosomal protein uL6 family.</text>
</comment>
<feature type="domain" description="Large ribosomal subunit protein uL6 alpha-beta" evidence="8">
    <location>
        <begin position="91"/>
        <end position="169"/>
    </location>
</feature>
<evidence type="ECO:0000313" key="10">
    <source>
        <dbReference type="Proteomes" id="UP000220102"/>
    </source>
</evidence>
<comment type="subunit">
    <text evidence="5">Part of the 50S ribosomal subunit.</text>
</comment>
<feature type="domain" description="Large ribosomal subunit protein uL6 alpha-beta" evidence="8">
    <location>
        <begin position="12"/>
        <end position="83"/>
    </location>
</feature>
<evidence type="ECO:0000256" key="4">
    <source>
        <dbReference type="ARBA" id="ARBA00023274"/>
    </source>
</evidence>
<evidence type="ECO:0000256" key="3">
    <source>
        <dbReference type="ARBA" id="ARBA00022980"/>
    </source>
</evidence>
<comment type="caution">
    <text evidence="9">The sequence shown here is derived from an EMBL/GenBank/DDBJ whole genome shotgun (WGS) entry which is preliminary data.</text>
</comment>
<accession>A0A2A8D323</accession>
<evidence type="ECO:0000256" key="1">
    <source>
        <dbReference type="ARBA" id="ARBA00022730"/>
    </source>
</evidence>
<keyword evidence="10" id="KW-1185">Reference proteome</keyword>
<dbReference type="Pfam" id="PF00347">
    <property type="entry name" value="Ribosomal_L6"/>
    <property type="match status" value="2"/>
</dbReference>
<dbReference type="PRINTS" id="PR00059">
    <property type="entry name" value="RIBOSOMALL6"/>
</dbReference>
<dbReference type="GO" id="GO:0019843">
    <property type="term" value="F:rRNA binding"/>
    <property type="evidence" value="ECO:0007669"/>
    <property type="project" value="UniProtKB-UniRule"/>
</dbReference>
<dbReference type="FunFam" id="3.90.930.12:FF:000002">
    <property type="entry name" value="50S ribosomal protein L6"/>
    <property type="match status" value="1"/>
</dbReference>
<dbReference type="OrthoDB" id="9805007at2"/>
<keyword evidence="3 5" id="KW-0689">Ribosomal protein</keyword>
<organism evidence="9 10">
    <name type="scientific">Longibacter salinarum</name>
    <dbReference type="NCBI Taxonomy" id="1850348"/>
    <lineage>
        <taxon>Bacteria</taxon>
        <taxon>Pseudomonadati</taxon>
        <taxon>Rhodothermota</taxon>
        <taxon>Rhodothermia</taxon>
        <taxon>Rhodothermales</taxon>
        <taxon>Salisaetaceae</taxon>
        <taxon>Longibacter</taxon>
    </lineage>
</organism>
<dbReference type="PANTHER" id="PTHR11655">
    <property type="entry name" value="60S/50S RIBOSOMAL PROTEIN L6/L9"/>
    <property type="match status" value="1"/>
</dbReference>
<dbReference type="PANTHER" id="PTHR11655:SF14">
    <property type="entry name" value="LARGE RIBOSOMAL SUBUNIT PROTEIN UL6M"/>
    <property type="match status" value="1"/>
</dbReference>
<dbReference type="GO" id="GO:0022625">
    <property type="term" value="C:cytosolic large ribosomal subunit"/>
    <property type="evidence" value="ECO:0007669"/>
    <property type="project" value="UniProtKB-UniRule"/>
</dbReference>
<dbReference type="InterPro" id="IPR036789">
    <property type="entry name" value="Ribosomal_uL6-like_a/b-dom_sf"/>
</dbReference>
<dbReference type="InterPro" id="IPR020040">
    <property type="entry name" value="Ribosomal_uL6_a/b-dom"/>
</dbReference>
<name>A0A2A8D323_9BACT</name>
<evidence type="ECO:0000256" key="6">
    <source>
        <dbReference type="RuleBase" id="RU003869"/>
    </source>
</evidence>
<evidence type="ECO:0000313" key="9">
    <source>
        <dbReference type="EMBL" id="PEN15356.1"/>
    </source>
</evidence>
<dbReference type="AlphaFoldDB" id="A0A2A8D323"/>
<dbReference type="Gene3D" id="3.90.930.12">
    <property type="entry name" value="Ribosomal protein L6, alpha-beta domain"/>
    <property type="match status" value="2"/>
</dbReference>
<dbReference type="GO" id="GO:0003735">
    <property type="term" value="F:structural constituent of ribosome"/>
    <property type="evidence" value="ECO:0007669"/>
    <property type="project" value="UniProtKB-UniRule"/>
</dbReference>
<keyword evidence="1 5" id="KW-0699">rRNA-binding</keyword>
<comment type="function">
    <text evidence="5 7">This protein binds to the 23S rRNA, and is important in its secondary structure. It is located near the subunit interface in the base of the L7/L12 stalk, and near the tRNA binding site of the peptidyltransferase center.</text>
</comment>
<reference evidence="9 10" key="1">
    <citation type="submission" date="2017-10" db="EMBL/GenBank/DDBJ databases">
        <title>Draft genome of Longibacter Salinarum.</title>
        <authorList>
            <person name="Goh K.M."/>
            <person name="Shamsir M.S."/>
            <person name="Lim S.W."/>
        </authorList>
    </citation>
    <scope>NUCLEOTIDE SEQUENCE [LARGE SCALE GENOMIC DNA]</scope>
    <source>
        <strain evidence="9 10">KCTC 52045</strain>
    </source>
</reference>
<dbReference type="InterPro" id="IPR000702">
    <property type="entry name" value="Ribosomal_uL6-like"/>
</dbReference>
<keyword evidence="2 5" id="KW-0694">RNA-binding</keyword>
<sequence length="184" mass="19851">MARIGSKPIQLGDGINVDVDAKNFVTIKGPKGELSQQVDPDMDVTVEDGSIVVNRPTDQKRHRSVHGLTRSLLANMVEGVENGYKKELTIIGVGYRASVSNGTLELALGYSHPIFFLPPDEIDISVDSGRGKNDVIVIEGIDKQLVGQVAAKIRSLRPPEPYNGKGVRYVGEHVPLKAGKTAAR</sequence>
<evidence type="ECO:0000256" key="5">
    <source>
        <dbReference type="HAMAP-Rule" id="MF_01365"/>
    </source>
</evidence>
<dbReference type="EMBL" id="PDEQ01000001">
    <property type="protein sequence ID" value="PEN15356.1"/>
    <property type="molecule type" value="Genomic_DNA"/>
</dbReference>
<dbReference type="HAMAP" id="MF_01365_B">
    <property type="entry name" value="Ribosomal_uL6_B"/>
    <property type="match status" value="1"/>
</dbReference>
<proteinExistence type="inferred from homology"/>
<dbReference type="GO" id="GO:0002181">
    <property type="term" value="P:cytoplasmic translation"/>
    <property type="evidence" value="ECO:0007669"/>
    <property type="project" value="TreeGrafter"/>
</dbReference>
<gene>
    <name evidence="5" type="primary">rplF</name>
    <name evidence="9" type="ORF">CRI94_03515</name>
</gene>
<protein>
    <recommendedName>
        <fullName evidence="5">Large ribosomal subunit protein uL6</fullName>
    </recommendedName>
</protein>
<dbReference type="NCBIfam" id="TIGR03654">
    <property type="entry name" value="L6_bact"/>
    <property type="match status" value="1"/>
</dbReference>
<dbReference type="RefSeq" id="WP_098074255.1">
    <property type="nucleotide sequence ID" value="NZ_PDEQ01000001.1"/>
</dbReference>